<organism evidence="4 5">
    <name type="scientific">Trinickia fusca</name>
    <dbReference type="NCBI Taxonomy" id="2419777"/>
    <lineage>
        <taxon>Bacteria</taxon>
        <taxon>Pseudomonadati</taxon>
        <taxon>Pseudomonadota</taxon>
        <taxon>Betaproteobacteria</taxon>
        <taxon>Burkholderiales</taxon>
        <taxon>Burkholderiaceae</taxon>
        <taxon>Trinickia</taxon>
    </lineage>
</organism>
<gene>
    <name evidence="4" type="ORF">D7S89_12600</name>
</gene>
<dbReference type="EMBL" id="RBZV01000004">
    <property type="protein sequence ID" value="RKP48461.1"/>
    <property type="molecule type" value="Genomic_DNA"/>
</dbReference>
<proteinExistence type="predicted"/>
<dbReference type="GO" id="GO:0003677">
    <property type="term" value="F:DNA binding"/>
    <property type="evidence" value="ECO:0007669"/>
    <property type="project" value="InterPro"/>
</dbReference>
<dbReference type="GO" id="GO:0005524">
    <property type="term" value="F:ATP binding"/>
    <property type="evidence" value="ECO:0007669"/>
    <property type="project" value="UniProtKB-KW"/>
</dbReference>
<dbReference type="Gene3D" id="1.25.40.10">
    <property type="entry name" value="Tetratricopeptide repeat domain"/>
    <property type="match status" value="1"/>
</dbReference>
<dbReference type="SUPFAM" id="SSF52540">
    <property type="entry name" value="P-loop containing nucleoside triphosphate hydrolases"/>
    <property type="match status" value="1"/>
</dbReference>
<dbReference type="InterPro" id="IPR027417">
    <property type="entry name" value="P-loop_NTPase"/>
</dbReference>
<accession>A0A494XFK7</accession>
<sequence>MSDAASAASDGRIVLDSRLLKGLRKNLGISQETLAERCFNKQLCVSIASIKRAETGKPVLYRTARHLADIFEVDVRALVGKAGTAMFVEHEPANPPSDLPSAHAAKPLTANDYTQDDLLRYALELRFEWHPQAAASPAARNELAQLIGQFGGVLDTGLASQSSYAVAYFGMPRAYRSDAERCLLCALAISMESAAFIHPGRAIRVRLQRWPSESPKLACAGPGPQDRASSTYGHASIYVAGGLIAQLADRFDFAPADTESAPYRKCLRVRTPNSGSERSLTGRTVEIRQFKGIVDATRECQNGHVVYVRGMAGVGKSRLVAEFADIARQAQFACHYAEVLDFGMESAFAPLGQLARSLLGLPRQPLRGTREVALERWRLPAESNLFLQVLAGVSPDQAQMAVYAAMNNEARTTGMLRAVQLLLVRQALQQPLLVCIEDLHWGDPPLFTALCSLMMGTDEAPIVWVLTSRNEDDPLETALRPHFSNPLSLLDVAPMRAREAAALAEQYPEVDLAYRAHCVERAQGNPLYLTQLLSSPDVAVPESLKHLVQARLDKLGPSHRHALSVAAVIGNRFALNLLTRAVGQLDAVSMRADYQHIVREIEPGLYEFVHDLVMHCIYDVIPLPLRNHLHRIVANLVRESDPALYARHLVRAHDPAAFDALLDVMQAKLCAYQYEDVLELAQLCESFPEQAEANFVLALLRAQAAAGLGQTASARECFERAVALALRPADHIEAALGLAAVLNTLDSLTEEEQLLEATLPLARNLQADHALARLFHLRGNLYFPRGDYLRCRGYHEEALHFARMSGQLEIEACALSGIADSYYAEGRMQTAHDVFDQCVRICEKKGLPGVEAANRSARGSTLIYLGQPTQALQDALDSVQRSRAVCNRRAEIFSRLTAAWVLLATAEDRRAAQELDTALELARSMGASRFEAILLEGKARLASREGDQTAAQSMILEAADLVERLQLQSYVGPWIWGTLALITDDAPSRERALRLGEAQLASGCLAHNALRFHVAAAEASLVMGDYGRANRYAQQLSAFVQVEPCSWAKHHAQFILLSRDWLQTRDASMGNALQIMKREAEQLGFSATMPKLMEVLASVQP</sequence>
<dbReference type="Proteomes" id="UP000280434">
    <property type="component" value="Unassembled WGS sequence"/>
</dbReference>
<evidence type="ECO:0000259" key="3">
    <source>
        <dbReference type="PROSITE" id="PS50943"/>
    </source>
</evidence>
<dbReference type="PANTHER" id="PTHR16305">
    <property type="entry name" value="TESTICULAR SOLUBLE ADENYLYL CYCLASE"/>
    <property type="match status" value="1"/>
</dbReference>
<dbReference type="SUPFAM" id="SSF48452">
    <property type="entry name" value="TPR-like"/>
    <property type="match status" value="2"/>
</dbReference>
<dbReference type="InterPro" id="IPR041664">
    <property type="entry name" value="AAA_16"/>
</dbReference>
<dbReference type="Pfam" id="PF13191">
    <property type="entry name" value="AAA_16"/>
    <property type="match status" value="1"/>
</dbReference>
<feature type="domain" description="HTH cro/C1-type" evidence="3">
    <location>
        <begin position="20"/>
        <end position="78"/>
    </location>
</feature>
<dbReference type="PANTHER" id="PTHR16305:SF28">
    <property type="entry name" value="GUANYLATE CYCLASE DOMAIN-CONTAINING PROTEIN"/>
    <property type="match status" value="1"/>
</dbReference>
<dbReference type="CDD" id="cd00093">
    <property type="entry name" value="HTH_XRE"/>
    <property type="match status" value="1"/>
</dbReference>
<evidence type="ECO:0000313" key="5">
    <source>
        <dbReference type="Proteomes" id="UP000280434"/>
    </source>
</evidence>
<dbReference type="Gene3D" id="1.10.260.40">
    <property type="entry name" value="lambda repressor-like DNA-binding domains"/>
    <property type="match status" value="1"/>
</dbReference>
<evidence type="ECO:0000256" key="2">
    <source>
        <dbReference type="ARBA" id="ARBA00022840"/>
    </source>
</evidence>
<comment type="caution">
    <text evidence="4">The sequence shown here is derived from an EMBL/GenBank/DDBJ whole genome shotgun (WGS) entry which is preliminary data.</text>
</comment>
<keyword evidence="5" id="KW-1185">Reference proteome</keyword>
<evidence type="ECO:0000313" key="4">
    <source>
        <dbReference type="EMBL" id="RKP48461.1"/>
    </source>
</evidence>
<dbReference type="InterPro" id="IPR011990">
    <property type="entry name" value="TPR-like_helical_dom_sf"/>
</dbReference>
<evidence type="ECO:0000256" key="1">
    <source>
        <dbReference type="ARBA" id="ARBA00022741"/>
    </source>
</evidence>
<protein>
    <submittedName>
        <fullName evidence="4">XRE family transcriptional regulator</fullName>
    </submittedName>
</protein>
<reference evidence="4 5" key="1">
    <citation type="submission" date="2018-10" db="EMBL/GenBank/DDBJ databases">
        <title>Paraburkholderia sp. 7MK8-2, isolated from soil.</title>
        <authorList>
            <person name="Gao Z.-H."/>
            <person name="Qiu L.-H."/>
        </authorList>
    </citation>
    <scope>NUCLEOTIDE SEQUENCE [LARGE SCALE GENOMIC DNA]</scope>
    <source>
        <strain evidence="4 5">7MK8-2</strain>
    </source>
</reference>
<dbReference type="OrthoDB" id="51325at2"/>
<keyword evidence="2" id="KW-0067">ATP-binding</keyword>
<keyword evidence="1" id="KW-0547">Nucleotide-binding</keyword>
<dbReference type="PROSITE" id="PS50943">
    <property type="entry name" value="HTH_CROC1"/>
    <property type="match status" value="1"/>
</dbReference>
<dbReference type="GO" id="GO:0004016">
    <property type="term" value="F:adenylate cyclase activity"/>
    <property type="evidence" value="ECO:0007669"/>
    <property type="project" value="TreeGrafter"/>
</dbReference>
<dbReference type="InterPro" id="IPR001387">
    <property type="entry name" value="Cro/C1-type_HTH"/>
</dbReference>
<dbReference type="InterPro" id="IPR010982">
    <property type="entry name" value="Lambda_DNA-bd_dom_sf"/>
</dbReference>
<name>A0A494XFK7_9BURK</name>
<dbReference type="AlphaFoldDB" id="A0A494XFK7"/>
<dbReference type="GO" id="GO:0005737">
    <property type="term" value="C:cytoplasm"/>
    <property type="evidence" value="ECO:0007669"/>
    <property type="project" value="TreeGrafter"/>
</dbReference>